<evidence type="ECO:0000256" key="1">
    <source>
        <dbReference type="SAM" id="MobiDB-lite"/>
    </source>
</evidence>
<dbReference type="OrthoDB" id="8019541at2"/>
<evidence type="ECO:0000313" key="4">
    <source>
        <dbReference type="Proteomes" id="UP000266934"/>
    </source>
</evidence>
<keyword evidence="4" id="KW-1185">Reference proteome</keyword>
<evidence type="ECO:0000313" key="3">
    <source>
        <dbReference type="EMBL" id="BBF94725.1"/>
    </source>
</evidence>
<reference evidence="3 4" key="1">
    <citation type="submission" date="2018-08" db="EMBL/GenBank/DDBJ databases">
        <title>Complete genome sequencing of Blastochloris tepida GI.</title>
        <authorList>
            <person name="Tsukatani Y."/>
            <person name="Mori H."/>
        </authorList>
    </citation>
    <scope>NUCLEOTIDE SEQUENCE [LARGE SCALE GENOMIC DNA]</scope>
    <source>
        <strain evidence="3 4">GI</strain>
    </source>
</reference>
<dbReference type="AlphaFoldDB" id="A0A348G592"/>
<feature type="signal peptide" evidence="2">
    <location>
        <begin position="1"/>
        <end position="24"/>
    </location>
</feature>
<dbReference type="KEGG" id="blag:BLTE_34100"/>
<sequence>MRLASLLASTAVLAIAATTVLPSAADAQSRRGPSRITVTKDQSYLYPGTAVPARTAADYATDLRFRPGVPMSWNTGPGGDGGQFNLPQPFELGGIRPLQF</sequence>
<keyword evidence="2" id="KW-0732">Signal</keyword>
<gene>
    <name evidence="3" type="ORF">BLTE_34100</name>
</gene>
<evidence type="ECO:0000256" key="2">
    <source>
        <dbReference type="SAM" id="SignalP"/>
    </source>
</evidence>
<organism evidence="3 4">
    <name type="scientific">Blastochloris tepida</name>
    <dbReference type="NCBI Taxonomy" id="2233851"/>
    <lineage>
        <taxon>Bacteria</taxon>
        <taxon>Pseudomonadati</taxon>
        <taxon>Pseudomonadota</taxon>
        <taxon>Alphaproteobacteria</taxon>
        <taxon>Hyphomicrobiales</taxon>
        <taxon>Blastochloridaceae</taxon>
        <taxon>Blastochloris</taxon>
    </lineage>
</organism>
<dbReference type="EMBL" id="AP018907">
    <property type="protein sequence ID" value="BBF94725.1"/>
    <property type="molecule type" value="Genomic_DNA"/>
</dbReference>
<name>A0A348G592_9HYPH</name>
<accession>A0A348G592</accession>
<feature type="region of interest" description="Disordered" evidence="1">
    <location>
        <begin position="70"/>
        <end position="100"/>
    </location>
</feature>
<dbReference type="RefSeq" id="WP_126401786.1">
    <property type="nucleotide sequence ID" value="NZ_AP018907.1"/>
</dbReference>
<proteinExistence type="predicted"/>
<feature type="chain" id="PRO_5017023240" evidence="2">
    <location>
        <begin position="25"/>
        <end position="100"/>
    </location>
</feature>
<protein>
    <submittedName>
        <fullName evidence="3">Uncharacterized protein</fullName>
    </submittedName>
</protein>
<dbReference type="Proteomes" id="UP000266934">
    <property type="component" value="Chromosome"/>
</dbReference>